<dbReference type="Pfam" id="PF01841">
    <property type="entry name" value="Transglut_core"/>
    <property type="match status" value="1"/>
</dbReference>
<dbReference type="InterPro" id="IPR002931">
    <property type="entry name" value="Transglutaminase-like"/>
</dbReference>
<dbReference type="InterPro" id="IPR038765">
    <property type="entry name" value="Papain-like_cys_pep_sf"/>
</dbReference>
<reference evidence="2 3" key="1">
    <citation type="journal article" date="2023" name="Nat. Commun.">
        <title>Origin of minicircular mitochondrial genomes in red algae.</title>
        <authorList>
            <person name="Lee Y."/>
            <person name="Cho C.H."/>
            <person name="Lee Y.M."/>
            <person name="Park S.I."/>
            <person name="Yang J.H."/>
            <person name="West J.A."/>
            <person name="Bhattacharya D."/>
            <person name="Yoon H.S."/>
        </authorList>
    </citation>
    <scope>NUCLEOTIDE SEQUENCE [LARGE SCALE GENOMIC DNA]</scope>
    <source>
        <strain evidence="2 3">CCMP1338</strain>
        <tissue evidence="2">Whole cell</tissue>
    </source>
</reference>
<name>A0AAV8V3C3_9RHOD</name>
<dbReference type="PANTHER" id="PTHR33490">
    <property type="entry name" value="BLR5614 PROTEIN-RELATED"/>
    <property type="match status" value="1"/>
</dbReference>
<gene>
    <name evidence="2" type="ORF">NDN08_008256</name>
</gene>
<dbReference type="AlphaFoldDB" id="A0AAV8V3C3"/>
<proteinExistence type="predicted"/>
<organism evidence="2 3">
    <name type="scientific">Rhodosorus marinus</name>
    <dbReference type="NCBI Taxonomy" id="101924"/>
    <lineage>
        <taxon>Eukaryota</taxon>
        <taxon>Rhodophyta</taxon>
        <taxon>Stylonematophyceae</taxon>
        <taxon>Stylonematales</taxon>
        <taxon>Stylonemataceae</taxon>
        <taxon>Rhodosorus</taxon>
    </lineage>
</organism>
<dbReference type="Gene3D" id="3.10.620.30">
    <property type="match status" value="1"/>
</dbReference>
<dbReference type="PANTHER" id="PTHR33490:SF3">
    <property type="entry name" value="CONSERVED INTEGRAL MEMBRANE PROTEIN"/>
    <property type="match status" value="1"/>
</dbReference>
<accession>A0AAV8V3C3</accession>
<dbReference type="SUPFAM" id="SSF54001">
    <property type="entry name" value="Cysteine proteinases"/>
    <property type="match status" value="1"/>
</dbReference>
<dbReference type="Proteomes" id="UP001157974">
    <property type="component" value="Unassembled WGS sequence"/>
</dbReference>
<feature type="domain" description="Transglutaminase-like" evidence="1">
    <location>
        <begin position="70"/>
        <end position="139"/>
    </location>
</feature>
<evidence type="ECO:0000259" key="1">
    <source>
        <dbReference type="SMART" id="SM00460"/>
    </source>
</evidence>
<dbReference type="EMBL" id="JAMWBK010000002">
    <property type="protein sequence ID" value="KAJ8908162.1"/>
    <property type="molecule type" value="Genomic_DNA"/>
</dbReference>
<dbReference type="SMART" id="SM00460">
    <property type="entry name" value="TGc"/>
    <property type="match status" value="1"/>
</dbReference>
<evidence type="ECO:0000313" key="3">
    <source>
        <dbReference type="Proteomes" id="UP001157974"/>
    </source>
</evidence>
<evidence type="ECO:0000313" key="2">
    <source>
        <dbReference type="EMBL" id="KAJ8908162.1"/>
    </source>
</evidence>
<sequence length="244" mass="27549">MNSVEDVHEVYLQRSELLDVDSRLIREFAQRVAVNAKSDREKAVLIHDAVRDEVTFGFTGGFYDEKASETLKNRRGFCITKAALFTSALRSSGIPARMVFVDISSDILRGVLNTGTQYVEHAYTEVLLDEMWIKTDSYTVDQLMFTKAQQALQEEGSVIGYGVHRSGTIRWDGTKDAFSQFLDNGEMTTLTTTRYGVFADARALYRSDNKFWNKKTLVLALLFPFFARLSINPAIDKVRSAGRA</sequence>
<protein>
    <recommendedName>
        <fullName evidence="1">Transglutaminase-like domain-containing protein</fullName>
    </recommendedName>
</protein>
<keyword evidence="3" id="KW-1185">Reference proteome</keyword>
<comment type="caution">
    <text evidence="2">The sequence shown here is derived from an EMBL/GenBank/DDBJ whole genome shotgun (WGS) entry which is preliminary data.</text>
</comment>